<reference evidence="2 3" key="1">
    <citation type="submission" date="2024-01" db="EMBL/GenBank/DDBJ databases">
        <title>Genome assemblies of Stephania.</title>
        <authorList>
            <person name="Yang L."/>
        </authorList>
    </citation>
    <scope>NUCLEOTIDE SEQUENCE [LARGE SCALE GENOMIC DNA]</scope>
    <source>
        <strain evidence="2">YNDBR</strain>
        <tissue evidence="2">Leaf</tissue>
    </source>
</reference>
<dbReference type="EMBL" id="JBBNAF010000019">
    <property type="protein sequence ID" value="KAK9082500.1"/>
    <property type="molecule type" value="Genomic_DNA"/>
</dbReference>
<feature type="region of interest" description="Disordered" evidence="1">
    <location>
        <begin position="17"/>
        <end position="83"/>
    </location>
</feature>
<evidence type="ECO:0000313" key="3">
    <source>
        <dbReference type="Proteomes" id="UP001420932"/>
    </source>
</evidence>
<evidence type="ECO:0000313" key="2">
    <source>
        <dbReference type="EMBL" id="KAK9082500.1"/>
    </source>
</evidence>
<comment type="caution">
    <text evidence="2">The sequence shown here is derived from an EMBL/GenBank/DDBJ whole genome shotgun (WGS) entry which is preliminary data.</text>
</comment>
<organism evidence="2 3">
    <name type="scientific">Stephania yunnanensis</name>
    <dbReference type="NCBI Taxonomy" id="152371"/>
    <lineage>
        <taxon>Eukaryota</taxon>
        <taxon>Viridiplantae</taxon>
        <taxon>Streptophyta</taxon>
        <taxon>Embryophyta</taxon>
        <taxon>Tracheophyta</taxon>
        <taxon>Spermatophyta</taxon>
        <taxon>Magnoliopsida</taxon>
        <taxon>Ranunculales</taxon>
        <taxon>Menispermaceae</taxon>
        <taxon>Menispermoideae</taxon>
        <taxon>Cissampelideae</taxon>
        <taxon>Stephania</taxon>
    </lineage>
</organism>
<evidence type="ECO:0000256" key="1">
    <source>
        <dbReference type="SAM" id="MobiDB-lite"/>
    </source>
</evidence>
<feature type="compositionally biased region" description="Polar residues" evidence="1">
    <location>
        <begin position="17"/>
        <end position="27"/>
    </location>
</feature>
<sequence length="203" mass="21770">MRCDLSSISRTLTVSRSHLTKPNTQIGKHSEHSNRQTPSGSASPSSSPSLALASHHHLDLPFPPTLAVSRSPQSPPQHCPCRLTASRVPSARHPLPPALALASRHCAASPIVRPHHLTSSPAHRLTRQCGQRVALSSSRARLCRQPSPVHHNSASSGVGDCLELHSPQQRNSQPVGRRRRSPATAVTLASPPQLCLLISLLPM</sequence>
<dbReference type="Proteomes" id="UP001420932">
    <property type="component" value="Unassembled WGS sequence"/>
</dbReference>
<gene>
    <name evidence="2" type="ORF">Syun_031821</name>
</gene>
<feature type="compositionally biased region" description="Low complexity" evidence="1">
    <location>
        <begin position="38"/>
        <end position="53"/>
    </location>
</feature>
<dbReference type="AlphaFoldDB" id="A0AAP0HH41"/>
<name>A0AAP0HH41_9MAGN</name>
<keyword evidence="3" id="KW-1185">Reference proteome</keyword>
<proteinExistence type="predicted"/>
<protein>
    <submittedName>
        <fullName evidence="2">Uncharacterized protein</fullName>
    </submittedName>
</protein>
<accession>A0AAP0HH41</accession>
<feature type="region of interest" description="Disordered" evidence="1">
    <location>
        <begin position="145"/>
        <end position="186"/>
    </location>
</feature>